<reference evidence="1 2" key="2">
    <citation type="submission" date="2019-08" db="EMBL/GenBank/DDBJ databases">
        <title>Amycolatopsis acidicola sp. nov., isolated from peat swamp forest soil.</title>
        <authorList>
            <person name="Srisuk N."/>
        </authorList>
    </citation>
    <scope>NUCLEOTIDE SEQUENCE [LARGE SCALE GENOMIC DNA]</scope>
    <source>
        <strain evidence="1 2">TBRC 6029</strain>
    </source>
</reference>
<evidence type="ECO:0000313" key="1">
    <source>
        <dbReference type="EMBL" id="TVT16764.1"/>
    </source>
</evidence>
<dbReference type="EMBL" id="VJWX01000763">
    <property type="protein sequence ID" value="TVT16764.1"/>
    <property type="molecule type" value="Genomic_DNA"/>
</dbReference>
<keyword evidence="2" id="KW-1185">Reference proteome</keyword>
<gene>
    <name evidence="1" type="ORF">FNH05_36570</name>
</gene>
<dbReference type="Proteomes" id="UP000320011">
    <property type="component" value="Unassembled WGS sequence"/>
</dbReference>
<comment type="caution">
    <text evidence="1">The sequence shown here is derived from an EMBL/GenBank/DDBJ whole genome shotgun (WGS) entry which is preliminary data.</text>
</comment>
<sequence>ATNLAGWTANGWHLWQRAADRRPLAALRTELTTHTHQARRLLDRRHPACLVIHLGTELGAFADRLALLTTYSRQVLDAVSGLLATTSGYDGEIRIDRDEIAWATSRGGQLHIIEHADGSVTFTKRHHDGCPFIISAGARSCPDDGCLFDDPYTTPVRRPGQ</sequence>
<evidence type="ECO:0000313" key="2">
    <source>
        <dbReference type="Proteomes" id="UP000320011"/>
    </source>
</evidence>
<feature type="non-terminal residue" evidence="1">
    <location>
        <position position="1"/>
    </location>
</feature>
<organism evidence="1 2">
    <name type="scientific">Amycolatopsis rhizosphaerae</name>
    <dbReference type="NCBI Taxonomy" id="2053003"/>
    <lineage>
        <taxon>Bacteria</taxon>
        <taxon>Bacillati</taxon>
        <taxon>Actinomycetota</taxon>
        <taxon>Actinomycetes</taxon>
        <taxon>Pseudonocardiales</taxon>
        <taxon>Pseudonocardiaceae</taxon>
        <taxon>Amycolatopsis</taxon>
    </lineage>
</organism>
<dbReference type="AlphaFoldDB" id="A0A557ZXP8"/>
<proteinExistence type="predicted"/>
<reference evidence="1 2" key="1">
    <citation type="submission" date="2019-07" db="EMBL/GenBank/DDBJ databases">
        <authorList>
            <person name="Duangmal K."/>
            <person name="Teo W.F.A."/>
        </authorList>
    </citation>
    <scope>NUCLEOTIDE SEQUENCE [LARGE SCALE GENOMIC DNA]</scope>
    <source>
        <strain evidence="1 2">TBRC 6029</strain>
    </source>
</reference>
<name>A0A557ZXP8_9PSEU</name>
<accession>A0A557ZXP8</accession>
<protein>
    <submittedName>
        <fullName evidence="1">Uncharacterized protein</fullName>
    </submittedName>
</protein>